<dbReference type="Proteomes" id="UP000634136">
    <property type="component" value="Unassembled WGS sequence"/>
</dbReference>
<proteinExistence type="predicted"/>
<reference evidence="1" key="1">
    <citation type="submission" date="2020-09" db="EMBL/GenBank/DDBJ databases">
        <title>Genome-Enabled Discovery of Anthraquinone Biosynthesis in Senna tora.</title>
        <authorList>
            <person name="Kang S.-H."/>
            <person name="Pandey R.P."/>
            <person name="Lee C.-M."/>
            <person name="Sim J.-S."/>
            <person name="Jeong J.-T."/>
            <person name="Choi B.-S."/>
            <person name="Jung M."/>
            <person name="Ginzburg D."/>
            <person name="Zhao K."/>
            <person name="Won S.Y."/>
            <person name="Oh T.-J."/>
            <person name="Yu Y."/>
            <person name="Kim N.-H."/>
            <person name="Lee O.R."/>
            <person name="Lee T.-H."/>
            <person name="Bashyal P."/>
            <person name="Kim T.-S."/>
            <person name="Lee W.-H."/>
            <person name="Kawkins C."/>
            <person name="Kim C.-K."/>
            <person name="Kim J.S."/>
            <person name="Ahn B.O."/>
            <person name="Rhee S.Y."/>
            <person name="Sohng J.K."/>
        </authorList>
    </citation>
    <scope>NUCLEOTIDE SEQUENCE</scope>
    <source>
        <tissue evidence="1">Leaf</tissue>
    </source>
</reference>
<organism evidence="1 2">
    <name type="scientific">Senna tora</name>
    <dbReference type="NCBI Taxonomy" id="362788"/>
    <lineage>
        <taxon>Eukaryota</taxon>
        <taxon>Viridiplantae</taxon>
        <taxon>Streptophyta</taxon>
        <taxon>Embryophyta</taxon>
        <taxon>Tracheophyta</taxon>
        <taxon>Spermatophyta</taxon>
        <taxon>Magnoliopsida</taxon>
        <taxon>eudicotyledons</taxon>
        <taxon>Gunneridae</taxon>
        <taxon>Pentapetalae</taxon>
        <taxon>rosids</taxon>
        <taxon>fabids</taxon>
        <taxon>Fabales</taxon>
        <taxon>Fabaceae</taxon>
        <taxon>Caesalpinioideae</taxon>
        <taxon>Cassia clade</taxon>
        <taxon>Senna</taxon>
    </lineage>
</organism>
<protein>
    <submittedName>
        <fullName evidence="1">Uncharacterized protein</fullName>
    </submittedName>
</protein>
<evidence type="ECO:0000313" key="2">
    <source>
        <dbReference type="Proteomes" id="UP000634136"/>
    </source>
</evidence>
<gene>
    <name evidence="1" type="ORF">G2W53_025949</name>
</gene>
<comment type="caution">
    <text evidence="1">The sequence shown here is derived from an EMBL/GenBank/DDBJ whole genome shotgun (WGS) entry which is preliminary data.</text>
</comment>
<name>A0A834TGF3_9FABA</name>
<sequence length="54" mass="6397">METSILSQKGGRKEWQATPFKFNTRFYKNYCHPLTFEVQILISSKYLPRGQSLK</sequence>
<accession>A0A834TGF3</accession>
<evidence type="ECO:0000313" key="1">
    <source>
        <dbReference type="EMBL" id="KAF7820494.1"/>
    </source>
</evidence>
<keyword evidence="2" id="KW-1185">Reference proteome</keyword>
<dbReference type="EMBL" id="JAAIUW010000008">
    <property type="protein sequence ID" value="KAF7820494.1"/>
    <property type="molecule type" value="Genomic_DNA"/>
</dbReference>
<dbReference type="AlphaFoldDB" id="A0A834TGF3"/>